<organism evidence="1 2">
    <name type="scientific">Cellulomonas soli</name>
    <dbReference type="NCBI Taxonomy" id="931535"/>
    <lineage>
        <taxon>Bacteria</taxon>
        <taxon>Bacillati</taxon>
        <taxon>Actinomycetota</taxon>
        <taxon>Actinomycetes</taxon>
        <taxon>Micrococcales</taxon>
        <taxon>Cellulomonadaceae</taxon>
        <taxon>Cellulomonas</taxon>
    </lineage>
</organism>
<name>A0A512P7W6_9CELL</name>
<protein>
    <recommendedName>
        <fullName evidence="3">Winged helix DNA-binding domain-containing protein</fullName>
    </recommendedName>
</protein>
<dbReference type="Proteomes" id="UP000321798">
    <property type="component" value="Unassembled WGS sequence"/>
</dbReference>
<reference evidence="1 2" key="1">
    <citation type="submission" date="2019-07" db="EMBL/GenBank/DDBJ databases">
        <title>Whole genome shotgun sequence of Cellulomonas soli NBRC 109434.</title>
        <authorList>
            <person name="Hosoyama A."/>
            <person name="Uohara A."/>
            <person name="Ohji S."/>
            <person name="Ichikawa N."/>
        </authorList>
    </citation>
    <scope>NUCLEOTIDE SEQUENCE [LARGE SCALE GENOMIC DNA]</scope>
    <source>
        <strain evidence="1 2">NBRC 109434</strain>
    </source>
</reference>
<evidence type="ECO:0000313" key="1">
    <source>
        <dbReference type="EMBL" id="GEP67298.1"/>
    </source>
</evidence>
<dbReference type="InterPro" id="IPR009351">
    <property type="entry name" value="AlkZ-like"/>
</dbReference>
<proteinExistence type="predicted"/>
<dbReference type="PANTHER" id="PTHR38479">
    <property type="entry name" value="LMO0824 PROTEIN"/>
    <property type="match status" value="1"/>
</dbReference>
<evidence type="ECO:0000313" key="2">
    <source>
        <dbReference type="Proteomes" id="UP000321798"/>
    </source>
</evidence>
<accession>A0A512P7W6</accession>
<dbReference type="PANTHER" id="PTHR38479:SF2">
    <property type="entry name" value="WINGED HELIX DNA-BINDING DOMAIN-CONTAINING PROTEIN"/>
    <property type="match status" value="1"/>
</dbReference>
<dbReference type="Pfam" id="PF06224">
    <property type="entry name" value="AlkZ-like"/>
    <property type="match status" value="1"/>
</dbReference>
<sequence>MGACRYRPRMDTAHVIGRRELNRALLARQGLLVRRPGAASGTVDHLVGVQAQNVGSPYVALWSRVEGFTHADLGAALEGRTAARIAAMRGTIHLLGAADALLLPGLVGDLFARDLTRNVAHRDALRAVDLAELTARARALVEERPRVTTELGALLAERWPEVPPTTLAYAARGTLPLVQVPPRGVWGRSGATTWTTATSWFGPELVGAAPDLADPDVRAAQLERLVLRYLAAFGPASVADLQTWSGLTGLRTVVERLRPRLVTFRTAPGEGPARGRELVDLPDAPRPPADVPAPARFLPDLDNALLSHADRSRVVGEDARTRLRSPNGVLPGTVLIDGTVGAVWSVARSRLGPREGARGTRELATLTVTPLRPTRPAALREVVAEGERLVRFVADDADEHAVAVGPS</sequence>
<keyword evidence="2" id="KW-1185">Reference proteome</keyword>
<dbReference type="EMBL" id="BKAL01000001">
    <property type="protein sequence ID" value="GEP67298.1"/>
    <property type="molecule type" value="Genomic_DNA"/>
</dbReference>
<dbReference type="AlphaFoldDB" id="A0A512P7W6"/>
<comment type="caution">
    <text evidence="1">The sequence shown here is derived from an EMBL/GenBank/DDBJ whole genome shotgun (WGS) entry which is preliminary data.</text>
</comment>
<evidence type="ECO:0008006" key="3">
    <source>
        <dbReference type="Google" id="ProtNLM"/>
    </source>
</evidence>
<gene>
    <name evidence="1" type="ORF">CSO01_00130</name>
</gene>